<dbReference type="KEGG" id="sgbi:P3F81_06075"/>
<dbReference type="EMBL" id="CP120678">
    <property type="protein sequence ID" value="WIW71859.1"/>
    <property type="molecule type" value="Genomic_DNA"/>
</dbReference>
<evidence type="ECO:0000313" key="1">
    <source>
        <dbReference type="EMBL" id="WIW71859.1"/>
    </source>
</evidence>
<accession>A0A9Y2AJA6</accession>
<protein>
    <submittedName>
        <fullName evidence="1">Uncharacterized protein</fullName>
    </submittedName>
</protein>
<sequence length="198" mass="21687">MSFYCRIKNEELICDLKREVNSDILLLGADGFTYFGRLQAIEDCRMAVLTPAITAVTSDVEIITPGGCLVTVNFARIDLWSIIAKGSGIVCDPVYSTLSCDDDTPIIREGQDREYDCLVRSLKRLIGNNVAITTTGGFLFEGVPSEVCRDLAILTVDEIFIPGCNKFISDRNIRSVVVNLEAITSVSGGDTKCHCCCR</sequence>
<evidence type="ECO:0000313" key="2">
    <source>
        <dbReference type="Proteomes" id="UP001243623"/>
    </source>
</evidence>
<keyword evidence="2" id="KW-1185">Reference proteome</keyword>
<dbReference type="AlphaFoldDB" id="A0A9Y2AJA6"/>
<dbReference type="RefSeq" id="WP_147668629.1">
    <property type="nucleotide sequence ID" value="NZ_CP120678.1"/>
</dbReference>
<reference evidence="1" key="1">
    <citation type="submission" date="2023-03" db="EMBL/GenBank/DDBJ databases">
        <title>Selenobaculum gbiensis gen. nov. sp. nov., a new bacterium isolated from the gut microbiota of IBD patient.</title>
        <authorList>
            <person name="Yeo S."/>
            <person name="Park H."/>
            <person name="Huh C.S."/>
        </authorList>
    </citation>
    <scope>NUCLEOTIDE SEQUENCE</scope>
    <source>
        <strain evidence="1">ICN-92133</strain>
    </source>
</reference>
<gene>
    <name evidence="1" type="ORF">P3F81_06075</name>
</gene>
<name>A0A9Y2AJA6_9FIRM</name>
<proteinExistence type="predicted"/>
<organism evidence="1 2">
    <name type="scientific">Selenobaculum gibii</name>
    <dbReference type="NCBI Taxonomy" id="3054208"/>
    <lineage>
        <taxon>Bacteria</taxon>
        <taxon>Bacillati</taxon>
        <taxon>Bacillota</taxon>
        <taxon>Negativicutes</taxon>
        <taxon>Selenomonadales</taxon>
        <taxon>Selenomonadaceae</taxon>
        <taxon>Selenobaculum</taxon>
    </lineage>
</organism>
<dbReference type="Proteomes" id="UP001243623">
    <property type="component" value="Chromosome"/>
</dbReference>